<dbReference type="AlphaFoldDB" id="A0A1C3NWH4"/>
<sequence>MNPADLEVLTRLDRGETVVVRLPPLYQPYGPLLHHLRNAGRLVRIDRRTMWGNPFPLRRGATETERAAMIARYRAWLAGDGPDEQTVGGRTFDRNLVLTRLPELRGKALACHCTPLACHGDVLAELARKVAP</sequence>
<name>A0A1C3NWH4_9ACTN</name>
<evidence type="ECO:0000313" key="2">
    <source>
        <dbReference type="EMBL" id="SBW21026.1"/>
    </source>
</evidence>
<dbReference type="Proteomes" id="UP000199013">
    <property type="component" value="Unassembled WGS sequence"/>
</dbReference>
<evidence type="ECO:0000259" key="1">
    <source>
        <dbReference type="Pfam" id="PF14216"/>
    </source>
</evidence>
<evidence type="ECO:0000313" key="3">
    <source>
        <dbReference type="Proteomes" id="UP000199013"/>
    </source>
</evidence>
<reference evidence="3" key="1">
    <citation type="submission" date="2016-02" db="EMBL/GenBank/DDBJ databases">
        <authorList>
            <person name="Wibberg D."/>
        </authorList>
    </citation>
    <scope>NUCLEOTIDE SEQUENCE [LARGE SCALE GENOMIC DNA]</scope>
</reference>
<gene>
    <name evidence="2" type="ORF">FDG2_1869</name>
</gene>
<dbReference type="EMBL" id="FLUV01000790">
    <property type="protein sequence ID" value="SBW21026.1"/>
    <property type="molecule type" value="Genomic_DNA"/>
</dbReference>
<keyword evidence="3" id="KW-1185">Reference proteome</keyword>
<dbReference type="Pfam" id="PF14216">
    <property type="entry name" value="DUF4326"/>
    <property type="match status" value="1"/>
</dbReference>
<feature type="domain" description="DUF4326" evidence="1">
    <location>
        <begin position="37"/>
        <end position="125"/>
    </location>
</feature>
<dbReference type="InterPro" id="IPR025475">
    <property type="entry name" value="DUF4326"/>
</dbReference>
<organism evidence="2 3">
    <name type="scientific">Candidatus Protofrankia californiensis</name>
    <dbReference type="NCBI Taxonomy" id="1839754"/>
    <lineage>
        <taxon>Bacteria</taxon>
        <taxon>Bacillati</taxon>
        <taxon>Actinomycetota</taxon>
        <taxon>Actinomycetes</taxon>
        <taxon>Frankiales</taxon>
        <taxon>Frankiaceae</taxon>
        <taxon>Protofrankia</taxon>
    </lineage>
</organism>
<proteinExistence type="predicted"/>
<protein>
    <recommendedName>
        <fullName evidence="1">DUF4326 domain-containing protein</fullName>
    </recommendedName>
</protein>
<accession>A0A1C3NWH4</accession>